<dbReference type="Pfam" id="PF13091">
    <property type="entry name" value="PLDc_2"/>
    <property type="match status" value="1"/>
</dbReference>
<dbReference type="Gene3D" id="3.40.50.300">
    <property type="entry name" value="P-loop containing nucleotide triphosphate hydrolases"/>
    <property type="match status" value="2"/>
</dbReference>
<dbReference type="CDD" id="cd18799">
    <property type="entry name" value="SF2_C_EcoAI-like"/>
    <property type="match status" value="1"/>
</dbReference>
<keyword evidence="3" id="KW-0547">Nucleotide-binding</keyword>
<evidence type="ECO:0000313" key="3">
    <source>
        <dbReference type="EMBL" id="MFC7063424.1"/>
    </source>
</evidence>
<dbReference type="InterPro" id="IPR006935">
    <property type="entry name" value="Helicase/UvrB_N"/>
</dbReference>
<sequence>MKLHTGQLLEDILSHIEQSSTIYIMTSFIMKSGVEQIFHGLEKAALAGADIKILTGDYLYVTQPQALKRLTDLPDQQVEVRLWQSNGRSFHPKAFLFKYEEQGTLIVGSSNMSKSAFMDGVEWNLSMPRQVSETVYDQSLDEFIHMFQADNTIHINKETVKNYEEQYDQFRESHPDLAQTWSKQEELNMTFGHIVGQEPSSVIYEENADYQGKPEPRFAQPEALDALYETIEEGYDKAMAVMATGLGKTYLAAFFAEKFERVLFVAHREEILHQAKGSFHHVMPDKTAGIYNSRSKEYQCEHVFASIFTLSIQDNLHRFNPDDFDLIIMDEFHHAAANSYQSVLDFFNPDFLLGITATPERTDGQDVFAICDGNVAYELDFIQAIQRGWLSPFRYYGIYDETDYSQVTWLGNKYDQKELLEVQLQEEVAEKIVTRWSEHKQSRTIGFCSSIRQAEFLTQYFNDNGYRAIAIHGKTHHVTRRESINRLESQQLDIIFTVDLFNEGVDIPSVDTILFVRPTESLVVYTQQIGRGLRLSEGKSHCTIIDLIGNYRNADNKLALLDTNRGEHKPGASVVPVVPQGCELNLDTKAIDLLKELRRKVSPRKEKLRTAYHKVKEQKGRRPTYYELHLYSDVNGKEYKRIFKSYTGFLKWAEELTVEEVRVYERYKHWLEEAEKTLMSKSYKMVVLQLMLDRGVESFEQPVKAKEIAKDFHDFYMSKSYRKETDFSTSNTKKLWEFDERKVAKLIEDMPFTKWAGSSDGLIDFDGEVFIVNMEVEEIDREILYAFTKDICDYRLHHYFEKKASGSK</sequence>
<evidence type="ECO:0000259" key="1">
    <source>
        <dbReference type="PROSITE" id="PS51192"/>
    </source>
</evidence>
<dbReference type="SUPFAM" id="SSF56024">
    <property type="entry name" value="Phospholipase D/nuclease"/>
    <property type="match status" value="1"/>
</dbReference>
<dbReference type="Proteomes" id="UP001596410">
    <property type="component" value="Unassembled WGS sequence"/>
</dbReference>
<dbReference type="InterPro" id="IPR025202">
    <property type="entry name" value="PLD-like_dom"/>
</dbReference>
<dbReference type="PANTHER" id="PTHR47396">
    <property type="entry name" value="TYPE I RESTRICTION ENZYME ECOKI R PROTEIN"/>
    <property type="match status" value="1"/>
</dbReference>
<dbReference type="SMART" id="SM00487">
    <property type="entry name" value="DEXDc"/>
    <property type="match status" value="1"/>
</dbReference>
<keyword evidence="3" id="KW-0378">Hydrolase</keyword>
<feature type="domain" description="Helicase ATP-binding" evidence="1">
    <location>
        <begin position="229"/>
        <end position="377"/>
    </location>
</feature>
<dbReference type="InterPro" id="IPR050742">
    <property type="entry name" value="Helicase_Restrict-Modif_Enz"/>
</dbReference>
<dbReference type="CDD" id="cd18032">
    <property type="entry name" value="DEXHc_RE_I_III_res"/>
    <property type="match status" value="1"/>
</dbReference>
<keyword evidence="3" id="KW-0067">ATP-binding</keyword>
<keyword evidence="3" id="KW-0347">Helicase</keyword>
<proteinExistence type="predicted"/>
<dbReference type="InterPro" id="IPR014001">
    <property type="entry name" value="Helicase_ATP-bd"/>
</dbReference>
<dbReference type="EMBL" id="JBHSZV010000047">
    <property type="protein sequence ID" value="MFC7063424.1"/>
    <property type="molecule type" value="Genomic_DNA"/>
</dbReference>
<dbReference type="Pfam" id="PF04851">
    <property type="entry name" value="ResIII"/>
    <property type="match status" value="1"/>
</dbReference>
<organism evidence="3 4">
    <name type="scientific">Halobacillus seohaensis</name>
    <dbReference type="NCBI Taxonomy" id="447421"/>
    <lineage>
        <taxon>Bacteria</taxon>
        <taxon>Bacillati</taxon>
        <taxon>Bacillota</taxon>
        <taxon>Bacilli</taxon>
        <taxon>Bacillales</taxon>
        <taxon>Bacillaceae</taxon>
        <taxon>Halobacillus</taxon>
    </lineage>
</organism>
<dbReference type="SUPFAM" id="SSF52540">
    <property type="entry name" value="P-loop containing nucleoside triphosphate hydrolases"/>
    <property type="match status" value="1"/>
</dbReference>
<gene>
    <name evidence="3" type="ORF">ACFQIC_16550</name>
</gene>
<accession>A0ABW2ESL9</accession>
<dbReference type="Pfam" id="PF00271">
    <property type="entry name" value="Helicase_C"/>
    <property type="match status" value="1"/>
</dbReference>
<dbReference type="SMART" id="SM00490">
    <property type="entry name" value="HELICc"/>
    <property type="match status" value="1"/>
</dbReference>
<keyword evidence="4" id="KW-1185">Reference proteome</keyword>
<evidence type="ECO:0000259" key="2">
    <source>
        <dbReference type="PROSITE" id="PS51194"/>
    </source>
</evidence>
<dbReference type="InterPro" id="IPR001650">
    <property type="entry name" value="Helicase_C-like"/>
</dbReference>
<protein>
    <submittedName>
        <fullName evidence="3">DEAD/DEAH box helicase family protein</fullName>
    </submittedName>
</protein>
<comment type="caution">
    <text evidence="3">The sequence shown here is derived from an EMBL/GenBank/DDBJ whole genome shotgun (WGS) entry which is preliminary data.</text>
</comment>
<dbReference type="InterPro" id="IPR027417">
    <property type="entry name" value="P-loop_NTPase"/>
</dbReference>
<evidence type="ECO:0000313" key="4">
    <source>
        <dbReference type="Proteomes" id="UP001596410"/>
    </source>
</evidence>
<dbReference type="Gene3D" id="3.30.870.10">
    <property type="entry name" value="Endonuclease Chain A"/>
    <property type="match status" value="1"/>
</dbReference>
<dbReference type="PROSITE" id="PS51192">
    <property type="entry name" value="HELICASE_ATP_BIND_1"/>
    <property type="match status" value="1"/>
</dbReference>
<dbReference type="PROSITE" id="PS51194">
    <property type="entry name" value="HELICASE_CTER"/>
    <property type="match status" value="1"/>
</dbReference>
<feature type="domain" description="Helicase C-terminal" evidence="2">
    <location>
        <begin position="416"/>
        <end position="583"/>
    </location>
</feature>
<dbReference type="GO" id="GO:0004386">
    <property type="term" value="F:helicase activity"/>
    <property type="evidence" value="ECO:0007669"/>
    <property type="project" value="UniProtKB-KW"/>
</dbReference>
<dbReference type="RefSeq" id="WP_204708641.1">
    <property type="nucleotide sequence ID" value="NZ_JBHSZV010000047.1"/>
</dbReference>
<name>A0ABW2ESL9_9BACI</name>
<reference evidence="4" key="1">
    <citation type="journal article" date="2019" name="Int. J. Syst. Evol. Microbiol.">
        <title>The Global Catalogue of Microorganisms (GCM) 10K type strain sequencing project: providing services to taxonomists for standard genome sequencing and annotation.</title>
        <authorList>
            <consortium name="The Broad Institute Genomics Platform"/>
            <consortium name="The Broad Institute Genome Sequencing Center for Infectious Disease"/>
            <person name="Wu L."/>
            <person name="Ma J."/>
        </authorList>
    </citation>
    <scope>NUCLEOTIDE SEQUENCE [LARGE SCALE GENOMIC DNA]</scope>
    <source>
        <strain evidence="4">CGMCC 4.1621</strain>
    </source>
</reference>
<dbReference type="PANTHER" id="PTHR47396:SF1">
    <property type="entry name" value="ATP-DEPENDENT HELICASE IRC3-RELATED"/>
    <property type="match status" value="1"/>
</dbReference>